<comment type="similarity">
    <text evidence="1">Belongs to the short-chain dehydrogenases/reductases (SDR) family.</text>
</comment>
<evidence type="ECO:0000313" key="3">
    <source>
        <dbReference type="Proteomes" id="UP000007013"/>
    </source>
</evidence>
<dbReference type="Gene3D" id="3.40.50.720">
    <property type="entry name" value="NAD(P)-binding Rossmann-like Domain"/>
    <property type="match status" value="1"/>
</dbReference>
<gene>
    <name evidence="2" type="ordered locus">Oter_3904</name>
</gene>
<evidence type="ECO:0000256" key="1">
    <source>
        <dbReference type="RuleBase" id="RU000363"/>
    </source>
</evidence>
<proteinExistence type="inferred from homology"/>
<dbReference type="CDD" id="cd05233">
    <property type="entry name" value="SDR_c"/>
    <property type="match status" value="1"/>
</dbReference>
<dbReference type="KEGG" id="ote:Oter_3904"/>
<evidence type="ECO:0000313" key="2">
    <source>
        <dbReference type="EMBL" id="ACB77178.1"/>
    </source>
</evidence>
<dbReference type="Proteomes" id="UP000007013">
    <property type="component" value="Chromosome"/>
</dbReference>
<dbReference type="GO" id="GO:0016616">
    <property type="term" value="F:oxidoreductase activity, acting on the CH-OH group of donors, NAD or NADP as acceptor"/>
    <property type="evidence" value="ECO:0007669"/>
    <property type="project" value="TreeGrafter"/>
</dbReference>
<dbReference type="RefSeq" id="WP_012376707.1">
    <property type="nucleotide sequence ID" value="NC_010571.1"/>
</dbReference>
<dbReference type="PANTHER" id="PTHR45267:SF2">
    <property type="entry name" value="NADPH-DEPENDENT PTERIN ALDEHYDE REDUCTASE"/>
    <property type="match status" value="1"/>
</dbReference>
<dbReference type="STRING" id="452637.Oter_3904"/>
<dbReference type="SUPFAM" id="SSF51735">
    <property type="entry name" value="NAD(P)-binding Rossmann-fold domains"/>
    <property type="match status" value="1"/>
</dbReference>
<dbReference type="PROSITE" id="PS00061">
    <property type="entry name" value="ADH_SHORT"/>
    <property type="match status" value="1"/>
</dbReference>
<dbReference type="InterPro" id="IPR053241">
    <property type="entry name" value="NADPH_pterin_aldehyde_rdct"/>
</dbReference>
<protein>
    <submittedName>
        <fullName evidence="2">Short-chain dehydrogenase/reductase SDR</fullName>
    </submittedName>
</protein>
<dbReference type="InterPro" id="IPR002347">
    <property type="entry name" value="SDR_fam"/>
</dbReference>
<dbReference type="EMBL" id="CP001032">
    <property type="protein sequence ID" value="ACB77178.1"/>
    <property type="molecule type" value="Genomic_DNA"/>
</dbReference>
<dbReference type="InterPro" id="IPR020904">
    <property type="entry name" value="Sc_DH/Rdtase_CS"/>
</dbReference>
<reference evidence="2 3" key="1">
    <citation type="journal article" date="2011" name="J. Bacteriol.">
        <title>Genome sequence of the verrucomicrobium Opitutus terrae PB90-1, an abundant inhabitant of rice paddy soil ecosystems.</title>
        <authorList>
            <person name="van Passel M.W."/>
            <person name="Kant R."/>
            <person name="Palva A."/>
            <person name="Copeland A."/>
            <person name="Lucas S."/>
            <person name="Lapidus A."/>
            <person name="Glavina del Rio T."/>
            <person name="Pitluck S."/>
            <person name="Goltsman E."/>
            <person name="Clum A."/>
            <person name="Sun H."/>
            <person name="Schmutz J."/>
            <person name="Larimer F.W."/>
            <person name="Land M.L."/>
            <person name="Hauser L."/>
            <person name="Kyrpides N."/>
            <person name="Mikhailova N."/>
            <person name="Richardson P.P."/>
            <person name="Janssen P.H."/>
            <person name="de Vos W.M."/>
            <person name="Smidt H."/>
        </authorList>
    </citation>
    <scope>NUCLEOTIDE SEQUENCE [LARGE SCALE GENOMIC DNA]</scope>
    <source>
        <strain evidence="3">DSM 11246 / JCM 15787 / PB90-1</strain>
    </source>
</reference>
<name>B1ZZA6_OPITP</name>
<dbReference type="OrthoDB" id="9775296at2"/>
<dbReference type="PANTHER" id="PTHR45267">
    <property type="match status" value="1"/>
</dbReference>
<keyword evidence="3" id="KW-1185">Reference proteome</keyword>
<dbReference type="InterPro" id="IPR036291">
    <property type="entry name" value="NAD(P)-bd_dom_sf"/>
</dbReference>
<dbReference type="Pfam" id="PF00106">
    <property type="entry name" value="adh_short"/>
    <property type="match status" value="1"/>
</dbReference>
<dbReference type="GO" id="GO:0005829">
    <property type="term" value="C:cytosol"/>
    <property type="evidence" value="ECO:0007669"/>
    <property type="project" value="TreeGrafter"/>
</dbReference>
<sequence>MKIVITGATRGLGRALAEEFIRGGHAVIGCGRGGEAIFDLRMAHQAPHDFSAVDVAQDTKVAIWAAKVLENEAAPDLLINNAGVMNRLAPLWEIEDREFAKVLDVNVRGVANMIRHFVPAMVARKQGVIVNFSSGWGRSTSPQVAPYCASKFAIEGLTKALAQELPKGMAAVALNPGVIDTDMLRSAWGEDAGTYPKAEAWAKVAAPFLLQLGAKDNGQSLTVAPFEA</sequence>
<dbReference type="AlphaFoldDB" id="B1ZZA6"/>
<dbReference type="eggNOG" id="COG1028">
    <property type="taxonomic scope" value="Bacteria"/>
</dbReference>
<accession>B1ZZA6</accession>
<organism evidence="2 3">
    <name type="scientific">Opitutus terrae (strain DSM 11246 / JCM 15787 / PB90-1)</name>
    <dbReference type="NCBI Taxonomy" id="452637"/>
    <lineage>
        <taxon>Bacteria</taxon>
        <taxon>Pseudomonadati</taxon>
        <taxon>Verrucomicrobiota</taxon>
        <taxon>Opitutia</taxon>
        <taxon>Opitutales</taxon>
        <taxon>Opitutaceae</taxon>
        <taxon>Opitutus</taxon>
    </lineage>
</organism>
<dbReference type="PRINTS" id="PR00081">
    <property type="entry name" value="GDHRDH"/>
</dbReference>
<dbReference type="PRINTS" id="PR00080">
    <property type="entry name" value="SDRFAMILY"/>
</dbReference>
<dbReference type="HOGENOM" id="CLU_010194_2_10_0"/>